<dbReference type="InterPro" id="IPR035965">
    <property type="entry name" value="PAS-like_dom_sf"/>
</dbReference>
<evidence type="ECO:0000256" key="1">
    <source>
        <dbReference type="ARBA" id="ARBA00022723"/>
    </source>
</evidence>
<keyword evidence="8" id="KW-1185">Reference proteome</keyword>
<dbReference type="GO" id="GO:0043709">
    <property type="term" value="P:cell adhesion involved in single-species biofilm formation"/>
    <property type="evidence" value="ECO:0007669"/>
    <property type="project" value="TreeGrafter"/>
</dbReference>
<dbReference type="GO" id="GO:0052621">
    <property type="term" value="F:diguanylate cyclase activity"/>
    <property type="evidence" value="ECO:0007669"/>
    <property type="project" value="TreeGrafter"/>
</dbReference>
<dbReference type="InterPro" id="IPR029016">
    <property type="entry name" value="GAF-like_dom_sf"/>
</dbReference>
<dbReference type="InterPro" id="IPR013656">
    <property type="entry name" value="PAS_4"/>
</dbReference>
<dbReference type="EMBL" id="LYVF01000013">
    <property type="protein sequence ID" value="OAT86523.1"/>
    <property type="molecule type" value="Genomic_DNA"/>
</dbReference>
<dbReference type="PROSITE" id="PS00198">
    <property type="entry name" value="4FE4S_FER_1"/>
    <property type="match status" value="2"/>
</dbReference>
<dbReference type="RefSeq" id="WP_066666250.1">
    <property type="nucleotide sequence ID" value="NZ_LYVF01000013.1"/>
</dbReference>
<protein>
    <recommendedName>
        <fullName evidence="9">Diguanylate cyclase</fullName>
    </recommendedName>
</protein>
<dbReference type="Pfam" id="PF01590">
    <property type="entry name" value="GAF"/>
    <property type="match status" value="1"/>
</dbReference>
<dbReference type="Gene3D" id="3.30.70.20">
    <property type="match status" value="1"/>
</dbReference>
<dbReference type="Pfam" id="PF00990">
    <property type="entry name" value="GGDEF"/>
    <property type="match status" value="1"/>
</dbReference>
<evidence type="ECO:0000259" key="4">
    <source>
        <dbReference type="PROSITE" id="PS50112"/>
    </source>
</evidence>
<dbReference type="SUPFAM" id="SSF55785">
    <property type="entry name" value="PYP-like sensor domain (PAS domain)"/>
    <property type="match status" value="1"/>
</dbReference>
<dbReference type="CDD" id="cd01949">
    <property type="entry name" value="GGDEF"/>
    <property type="match status" value="1"/>
</dbReference>
<dbReference type="Gene3D" id="3.30.70.270">
    <property type="match status" value="1"/>
</dbReference>
<dbReference type="SUPFAM" id="SSF55073">
    <property type="entry name" value="Nucleotide cyclase"/>
    <property type="match status" value="1"/>
</dbReference>
<dbReference type="NCBIfam" id="TIGR00229">
    <property type="entry name" value="sensory_box"/>
    <property type="match status" value="1"/>
</dbReference>
<organism evidence="7 8">
    <name type="scientific">Desulfotomaculum copahuensis</name>
    <dbReference type="NCBI Taxonomy" id="1838280"/>
    <lineage>
        <taxon>Bacteria</taxon>
        <taxon>Bacillati</taxon>
        <taxon>Bacillota</taxon>
        <taxon>Clostridia</taxon>
        <taxon>Eubacteriales</taxon>
        <taxon>Desulfotomaculaceae</taxon>
        <taxon>Desulfotomaculum</taxon>
    </lineage>
</organism>
<dbReference type="STRING" id="1838280.A6M21_03690"/>
<feature type="domain" description="4Fe-4S ferredoxin-type" evidence="6">
    <location>
        <begin position="546"/>
        <end position="575"/>
    </location>
</feature>
<feature type="domain" description="4Fe-4S ferredoxin-type" evidence="6">
    <location>
        <begin position="514"/>
        <end position="545"/>
    </location>
</feature>
<comment type="caution">
    <text evidence="7">The sequence shown here is derived from an EMBL/GenBank/DDBJ whole genome shotgun (WGS) entry which is preliminary data.</text>
</comment>
<dbReference type="OrthoDB" id="9783388at2"/>
<dbReference type="CDD" id="cd00130">
    <property type="entry name" value="PAS"/>
    <property type="match status" value="1"/>
</dbReference>
<dbReference type="Proteomes" id="UP000078532">
    <property type="component" value="Unassembled WGS sequence"/>
</dbReference>
<evidence type="ECO:0000259" key="6">
    <source>
        <dbReference type="PROSITE" id="PS51379"/>
    </source>
</evidence>
<dbReference type="InterPro" id="IPR017896">
    <property type="entry name" value="4Fe4S_Fe-S-bd"/>
</dbReference>
<dbReference type="SMART" id="SM00091">
    <property type="entry name" value="PAS"/>
    <property type="match status" value="1"/>
</dbReference>
<dbReference type="InterPro" id="IPR000160">
    <property type="entry name" value="GGDEF_dom"/>
</dbReference>
<feature type="domain" description="PAS" evidence="4">
    <location>
        <begin position="54"/>
        <end position="95"/>
    </location>
</feature>
<dbReference type="SUPFAM" id="SSF55781">
    <property type="entry name" value="GAF domain-like"/>
    <property type="match status" value="1"/>
</dbReference>
<evidence type="ECO:0008006" key="9">
    <source>
        <dbReference type="Google" id="ProtNLM"/>
    </source>
</evidence>
<evidence type="ECO:0000256" key="2">
    <source>
        <dbReference type="ARBA" id="ARBA00023004"/>
    </source>
</evidence>
<accession>A0A1B7LIZ8</accession>
<dbReference type="InterPro" id="IPR029787">
    <property type="entry name" value="Nucleotide_cyclase"/>
</dbReference>
<dbReference type="PANTHER" id="PTHR45138">
    <property type="entry name" value="REGULATORY COMPONENTS OF SENSORY TRANSDUCTION SYSTEM"/>
    <property type="match status" value="1"/>
</dbReference>
<dbReference type="InterPro" id="IPR000014">
    <property type="entry name" value="PAS"/>
</dbReference>
<dbReference type="Gene3D" id="3.30.450.20">
    <property type="entry name" value="PAS domain"/>
    <property type="match status" value="1"/>
</dbReference>
<evidence type="ECO:0000313" key="7">
    <source>
        <dbReference type="EMBL" id="OAT86523.1"/>
    </source>
</evidence>
<dbReference type="NCBIfam" id="TIGR00254">
    <property type="entry name" value="GGDEF"/>
    <property type="match status" value="1"/>
</dbReference>
<dbReference type="GO" id="GO:0046872">
    <property type="term" value="F:metal ion binding"/>
    <property type="evidence" value="ECO:0007669"/>
    <property type="project" value="UniProtKB-KW"/>
</dbReference>
<keyword evidence="2" id="KW-0408">Iron</keyword>
<dbReference type="AlphaFoldDB" id="A0A1B7LIZ8"/>
<reference evidence="7 8" key="1">
    <citation type="submission" date="2016-04" db="EMBL/GenBank/DDBJ databases">
        <authorList>
            <person name="Evans L.H."/>
            <person name="Alamgir A."/>
            <person name="Owens N."/>
            <person name="Weber N.D."/>
            <person name="Virtaneva K."/>
            <person name="Barbian K."/>
            <person name="Babar A."/>
            <person name="Rosenke K."/>
        </authorList>
    </citation>
    <scope>NUCLEOTIDE SEQUENCE [LARGE SCALE GENOMIC DNA]</scope>
    <source>
        <strain evidence="7 8">LMa1</strain>
    </source>
</reference>
<evidence type="ECO:0000259" key="5">
    <source>
        <dbReference type="PROSITE" id="PS50887"/>
    </source>
</evidence>
<keyword evidence="1" id="KW-0479">Metal-binding</keyword>
<dbReference type="GO" id="GO:0051536">
    <property type="term" value="F:iron-sulfur cluster binding"/>
    <property type="evidence" value="ECO:0007669"/>
    <property type="project" value="UniProtKB-KW"/>
</dbReference>
<evidence type="ECO:0000256" key="3">
    <source>
        <dbReference type="ARBA" id="ARBA00023014"/>
    </source>
</evidence>
<feature type="domain" description="GGDEF" evidence="5">
    <location>
        <begin position="381"/>
        <end position="516"/>
    </location>
</feature>
<dbReference type="GO" id="GO:1902201">
    <property type="term" value="P:negative regulation of bacterial-type flagellum-dependent cell motility"/>
    <property type="evidence" value="ECO:0007669"/>
    <property type="project" value="TreeGrafter"/>
</dbReference>
<dbReference type="PROSITE" id="PS50112">
    <property type="entry name" value="PAS"/>
    <property type="match status" value="1"/>
</dbReference>
<dbReference type="PROSITE" id="PS50887">
    <property type="entry name" value="GGDEF"/>
    <property type="match status" value="1"/>
</dbReference>
<dbReference type="SUPFAM" id="SSF54862">
    <property type="entry name" value="4Fe-4S ferredoxins"/>
    <property type="match status" value="1"/>
</dbReference>
<gene>
    <name evidence="7" type="ORF">A6M21_03690</name>
</gene>
<sequence>MIAAAIPGIGPAGGRLAVFRPALTGKIQPERSEIPVVVGRAESFFAGPGTRVISTELFGRLLEVLHEGIIWFDPEGRIIFCSGMAGQLLGLSCGEPGGSVFDCHPPALYDKVRRRLAGMASAAHGRWHRVIKRQGRYVENYYAPVMISGVYQGIAVIARDVTERELLQKALEKSLQEMKVLFETARDVNASLDTGDILASVLRMAGPAAGLQAGGIFLVTGEPPAVLERVLTGYPPEKEAVLSDKNILAVVNGCRAAAGGECRLNAPRLALAVTGDDAKPAPESRFDELLLPGAAAEAALPLVSDGRCAGVLIAHRFSGKPFSYEEMDLLKKFAALAESAVTRSLRYRLTEGMACRDTLTGLYNRNYFEYLTKEDSAGFKMPVSMIMVDANGLKTVNDKFGHAAGDRLLKAAARVIRRSVRRHELAFRYGGDEMVLLLPGVDATGARTVLSRLRHQIKQWNREHPQEEFRLSLALGAATAGEPDALATLLTRADAAMYVDKQRYYARKQGKTVIHPLVDGKRCVGCGNCVLICPAEPAVFAMAEGRAVVANAQACQGCRDCVAACPSGAVCINSVEQDNDQVVHNCDKGDLTCR</sequence>
<dbReference type="SMART" id="SM00267">
    <property type="entry name" value="GGDEF"/>
    <property type="match status" value="1"/>
</dbReference>
<dbReference type="InterPro" id="IPR003018">
    <property type="entry name" value="GAF"/>
</dbReference>
<dbReference type="InterPro" id="IPR050469">
    <property type="entry name" value="Diguanylate_Cyclase"/>
</dbReference>
<dbReference type="GO" id="GO:0005886">
    <property type="term" value="C:plasma membrane"/>
    <property type="evidence" value="ECO:0007669"/>
    <property type="project" value="TreeGrafter"/>
</dbReference>
<dbReference type="PROSITE" id="PS51379">
    <property type="entry name" value="4FE4S_FER_2"/>
    <property type="match status" value="2"/>
</dbReference>
<proteinExistence type="predicted"/>
<dbReference type="Pfam" id="PF08448">
    <property type="entry name" value="PAS_4"/>
    <property type="match status" value="1"/>
</dbReference>
<dbReference type="Pfam" id="PF13237">
    <property type="entry name" value="Fer4_10"/>
    <property type="match status" value="1"/>
</dbReference>
<dbReference type="InterPro" id="IPR017900">
    <property type="entry name" value="4Fe4S_Fe_S_CS"/>
</dbReference>
<dbReference type="SMART" id="SM00065">
    <property type="entry name" value="GAF"/>
    <property type="match status" value="1"/>
</dbReference>
<dbReference type="PANTHER" id="PTHR45138:SF9">
    <property type="entry name" value="DIGUANYLATE CYCLASE DGCM-RELATED"/>
    <property type="match status" value="1"/>
</dbReference>
<dbReference type="InterPro" id="IPR043128">
    <property type="entry name" value="Rev_trsase/Diguanyl_cyclase"/>
</dbReference>
<evidence type="ECO:0000313" key="8">
    <source>
        <dbReference type="Proteomes" id="UP000078532"/>
    </source>
</evidence>
<dbReference type="Gene3D" id="3.30.450.40">
    <property type="match status" value="1"/>
</dbReference>
<name>A0A1B7LIZ8_9FIRM</name>
<keyword evidence="3" id="KW-0411">Iron-sulfur</keyword>